<sequence length="219" mass="24630">MSTQSRNGVAVRLMWAYPFSDWLRKALGMGLVPRYCSLRSVPCWLGCMLARRLPDAYWRMDRASDVCSLAAGPSVIPHLALEKKKKKKKKKEKKKKPHGHAAEFLRQTTAIIDVTPPHFSKVDRAYLAEQFLYVDGWLAQDQLTCIHISLKRDRSRTFTCGNHAGQCHWSAGFVGDLPFPSPLHSGAAPCSPNFTLIGSQDLGGGHVQSQEERERYGRH</sequence>
<keyword evidence="2" id="KW-1185">Reference proteome</keyword>
<proteinExistence type="predicted"/>
<organism evidence="1 2">
    <name type="scientific">Dryococelus australis</name>
    <dbReference type="NCBI Taxonomy" id="614101"/>
    <lineage>
        <taxon>Eukaryota</taxon>
        <taxon>Metazoa</taxon>
        <taxon>Ecdysozoa</taxon>
        <taxon>Arthropoda</taxon>
        <taxon>Hexapoda</taxon>
        <taxon>Insecta</taxon>
        <taxon>Pterygota</taxon>
        <taxon>Neoptera</taxon>
        <taxon>Polyneoptera</taxon>
        <taxon>Phasmatodea</taxon>
        <taxon>Verophasmatodea</taxon>
        <taxon>Anareolatae</taxon>
        <taxon>Phasmatidae</taxon>
        <taxon>Eurycanthinae</taxon>
        <taxon>Dryococelus</taxon>
    </lineage>
</organism>
<reference evidence="1 2" key="1">
    <citation type="submission" date="2023-02" db="EMBL/GenBank/DDBJ databases">
        <title>LHISI_Scaffold_Assembly.</title>
        <authorList>
            <person name="Stuart O.P."/>
            <person name="Cleave R."/>
            <person name="Magrath M.J.L."/>
            <person name="Mikheyev A.S."/>
        </authorList>
    </citation>
    <scope>NUCLEOTIDE SEQUENCE [LARGE SCALE GENOMIC DNA]</scope>
    <source>
        <strain evidence="1">Daus_M_001</strain>
        <tissue evidence="1">Leg muscle</tissue>
    </source>
</reference>
<dbReference type="EMBL" id="JARBHB010000003">
    <property type="protein sequence ID" value="KAJ8888753.1"/>
    <property type="molecule type" value="Genomic_DNA"/>
</dbReference>
<dbReference type="Proteomes" id="UP001159363">
    <property type="component" value="Chromosome 3"/>
</dbReference>
<gene>
    <name evidence="1" type="ORF">PR048_008245</name>
</gene>
<name>A0ABQ9HWK0_9NEOP</name>
<comment type="caution">
    <text evidence="1">The sequence shown here is derived from an EMBL/GenBank/DDBJ whole genome shotgun (WGS) entry which is preliminary data.</text>
</comment>
<protein>
    <submittedName>
        <fullName evidence="1">Uncharacterized protein</fullName>
    </submittedName>
</protein>
<evidence type="ECO:0000313" key="1">
    <source>
        <dbReference type="EMBL" id="KAJ8888753.1"/>
    </source>
</evidence>
<evidence type="ECO:0000313" key="2">
    <source>
        <dbReference type="Proteomes" id="UP001159363"/>
    </source>
</evidence>
<accession>A0ABQ9HWK0</accession>